<name>A0AA35CJ50_9FIRM</name>
<accession>A0AA35CJ50</accession>
<proteinExistence type="inferred from homology"/>
<evidence type="ECO:0000256" key="2">
    <source>
        <dbReference type="ARBA" id="ARBA00023002"/>
    </source>
</evidence>
<evidence type="ECO:0000256" key="1">
    <source>
        <dbReference type="ARBA" id="ARBA00006484"/>
    </source>
</evidence>
<dbReference type="InterPro" id="IPR050259">
    <property type="entry name" value="SDR"/>
</dbReference>
<organism evidence="5 6">
    <name type="scientific">Caldinitratiruptor microaerophilus</name>
    <dbReference type="NCBI Taxonomy" id="671077"/>
    <lineage>
        <taxon>Bacteria</taxon>
        <taxon>Bacillati</taxon>
        <taxon>Bacillota</taxon>
        <taxon>Clostridia</taxon>
        <taxon>Eubacteriales</taxon>
        <taxon>Symbiobacteriaceae</taxon>
        <taxon>Caldinitratiruptor</taxon>
    </lineage>
</organism>
<dbReference type="GO" id="GO:0008202">
    <property type="term" value="P:steroid metabolic process"/>
    <property type="evidence" value="ECO:0007669"/>
    <property type="project" value="UniProtKB-KW"/>
</dbReference>
<reference evidence="5" key="1">
    <citation type="submission" date="2022-03" db="EMBL/GenBank/DDBJ databases">
        <title>Complete genome sequence of Caldinitratiruptor microaerophilus.</title>
        <authorList>
            <person name="Mukaiyama R."/>
            <person name="Nishiyama T."/>
            <person name="Ueda K."/>
        </authorList>
    </citation>
    <scope>NUCLEOTIDE SEQUENCE</scope>
    <source>
        <strain evidence="5">JCM 16183</strain>
    </source>
</reference>
<dbReference type="SMART" id="SM00822">
    <property type="entry name" value="PKS_KR"/>
    <property type="match status" value="1"/>
</dbReference>
<feature type="domain" description="Ketoreductase" evidence="4">
    <location>
        <begin position="5"/>
        <end position="187"/>
    </location>
</feature>
<dbReference type="Proteomes" id="UP001163687">
    <property type="component" value="Chromosome"/>
</dbReference>
<keyword evidence="2" id="KW-0560">Oxidoreductase</keyword>
<protein>
    <submittedName>
        <fullName evidence="5">3-oxoacyl-ACP reductase</fullName>
    </submittedName>
</protein>
<dbReference type="Pfam" id="PF13561">
    <property type="entry name" value="adh_short_C2"/>
    <property type="match status" value="1"/>
</dbReference>
<dbReference type="PANTHER" id="PTHR42879:SF2">
    <property type="entry name" value="3-OXOACYL-[ACYL-CARRIER-PROTEIN] REDUCTASE FABG"/>
    <property type="match status" value="1"/>
</dbReference>
<gene>
    <name evidence="5" type="primary">fabG_3</name>
    <name evidence="5" type="ORF">caldi_13000</name>
</gene>
<keyword evidence="3" id="KW-0443">Lipid metabolism</keyword>
<dbReference type="Gene3D" id="3.40.50.720">
    <property type="entry name" value="NAD(P)-binding Rossmann-like Domain"/>
    <property type="match status" value="1"/>
</dbReference>
<evidence type="ECO:0000313" key="5">
    <source>
        <dbReference type="EMBL" id="BDG60210.1"/>
    </source>
</evidence>
<dbReference type="NCBIfam" id="NF009466">
    <property type="entry name" value="PRK12826.1-2"/>
    <property type="match status" value="1"/>
</dbReference>
<keyword evidence="6" id="KW-1185">Reference proteome</keyword>
<dbReference type="RefSeq" id="WP_264844274.1">
    <property type="nucleotide sequence ID" value="NZ_AP025628.1"/>
</dbReference>
<dbReference type="InterPro" id="IPR036291">
    <property type="entry name" value="NAD(P)-bd_dom_sf"/>
</dbReference>
<dbReference type="EMBL" id="AP025628">
    <property type="protein sequence ID" value="BDG60210.1"/>
    <property type="molecule type" value="Genomic_DNA"/>
</dbReference>
<dbReference type="InterPro" id="IPR002347">
    <property type="entry name" value="SDR_fam"/>
</dbReference>
<dbReference type="NCBIfam" id="NF005559">
    <property type="entry name" value="PRK07231.1"/>
    <property type="match status" value="1"/>
</dbReference>
<dbReference type="KEGG" id="cmic:caldi_13000"/>
<dbReference type="InterPro" id="IPR057326">
    <property type="entry name" value="KR_dom"/>
</dbReference>
<keyword evidence="3" id="KW-0753">Steroid metabolism</keyword>
<dbReference type="FunFam" id="3.40.50.720:FF:000173">
    <property type="entry name" value="3-oxoacyl-[acyl-carrier protein] reductase"/>
    <property type="match status" value="1"/>
</dbReference>
<dbReference type="PRINTS" id="PR00080">
    <property type="entry name" value="SDRFAMILY"/>
</dbReference>
<dbReference type="PRINTS" id="PR00081">
    <property type="entry name" value="GDHRDH"/>
</dbReference>
<dbReference type="PROSITE" id="PS00061">
    <property type="entry name" value="ADH_SHORT"/>
    <property type="match status" value="1"/>
</dbReference>
<dbReference type="SUPFAM" id="SSF51735">
    <property type="entry name" value="NAD(P)-binding Rossmann-fold domains"/>
    <property type="match status" value="1"/>
</dbReference>
<dbReference type="InterPro" id="IPR020904">
    <property type="entry name" value="Sc_DH/Rdtase_CS"/>
</dbReference>
<evidence type="ECO:0000313" key="6">
    <source>
        <dbReference type="Proteomes" id="UP001163687"/>
    </source>
</evidence>
<sequence>MTDRKTAIVTGGARGIGLAIARRLARDGLRVAIADLDLEKAEREAAAIRSEGGEAMAIRADVTDPAGVEAMVRAVVDRWGHLDVLVNNAGIAGRTAPIQDLDVEDWQRVIDVDLTGVFLCCRAAVRAMLPRGSGRIINIASIAGKEGNPTLVPYSAAKAGVIGLTKALGKELAQSGILVNAVAPAVIETEILQQIAPETVQYMLSKIPMGRAGKPEEVAELVSWLASPACSFSTGAVFDLSGGRATY</sequence>
<dbReference type="PANTHER" id="PTHR42879">
    <property type="entry name" value="3-OXOACYL-(ACYL-CARRIER-PROTEIN) REDUCTASE"/>
    <property type="match status" value="1"/>
</dbReference>
<comment type="similarity">
    <text evidence="1">Belongs to the short-chain dehydrogenases/reductases (SDR) family.</text>
</comment>
<evidence type="ECO:0000256" key="3">
    <source>
        <dbReference type="ARBA" id="ARBA00023221"/>
    </source>
</evidence>
<dbReference type="GO" id="GO:0032787">
    <property type="term" value="P:monocarboxylic acid metabolic process"/>
    <property type="evidence" value="ECO:0007669"/>
    <property type="project" value="UniProtKB-ARBA"/>
</dbReference>
<dbReference type="AlphaFoldDB" id="A0AA35CJ50"/>
<evidence type="ECO:0000259" key="4">
    <source>
        <dbReference type="SMART" id="SM00822"/>
    </source>
</evidence>
<dbReference type="GO" id="GO:0016491">
    <property type="term" value="F:oxidoreductase activity"/>
    <property type="evidence" value="ECO:0007669"/>
    <property type="project" value="UniProtKB-KW"/>
</dbReference>